<comment type="caution">
    <text evidence="1">The sequence shown here is derived from an EMBL/GenBank/DDBJ whole genome shotgun (WGS) entry which is preliminary data.</text>
</comment>
<proteinExistence type="predicted"/>
<accession>A0AAE4V2B8</accession>
<name>A0AAE4V2B8_9NOCA</name>
<dbReference type="Proteomes" id="UP001185863">
    <property type="component" value="Unassembled WGS sequence"/>
</dbReference>
<gene>
    <name evidence="1" type="ORF">R4315_21695</name>
</gene>
<reference evidence="1" key="1">
    <citation type="submission" date="2023-10" db="EMBL/GenBank/DDBJ databases">
        <title>Development of a sustainable strategy for remediation of hydrocarbon-contaminated territories based on the waste exchange concept.</title>
        <authorList>
            <person name="Krivoruchko A."/>
        </authorList>
    </citation>
    <scope>NUCLEOTIDE SEQUENCE</scope>
    <source>
        <strain evidence="1">IEGM 68</strain>
    </source>
</reference>
<dbReference type="EMBL" id="JAWLUP010000073">
    <property type="protein sequence ID" value="MDV7267145.1"/>
    <property type="molecule type" value="Genomic_DNA"/>
</dbReference>
<dbReference type="AlphaFoldDB" id="A0AAE4V2B8"/>
<evidence type="ECO:0000313" key="2">
    <source>
        <dbReference type="Proteomes" id="UP001185863"/>
    </source>
</evidence>
<dbReference type="RefSeq" id="WP_317744169.1">
    <property type="nucleotide sequence ID" value="NZ_JAWLUP010000073.1"/>
</dbReference>
<protein>
    <submittedName>
        <fullName evidence="1">Uncharacterized protein</fullName>
    </submittedName>
</protein>
<evidence type="ECO:0000313" key="1">
    <source>
        <dbReference type="EMBL" id="MDV7267145.1"/>
    </source>
</evidence>
<organism evidence="1 2">
    <name type="scientific">Rhodococcus oxybenzonivorans</name>
    <dbReference type="NCBI Taxonomy" id="1990687"/>
    <lineage>
        <taxon>Bacteria</taxon>
        <taxon>Bacillati</taxon>
        <taxon>Actinomycetota</taxon>
        <taxon>Actinomycetes</taxon>
        <taxon>Mycobacteriales</taxon>
        <taxon>Nocardiaceae</taxon>
        <taxon>Rhodococcus</taxon>
    </lineage>
</organism>
<sequence length="124" mass="13480">MPLAHAFTNRYADELMMLAAATHRPASIVNIGCGYAIRIDFEYQHYLLAVNAEGVLADQPDAAALWRVTLFKESDSAESPDQLIVTAESSWLVDAFDLAFAEVKATGQWPSADLAFGSFNPAVT</sequence>